<dbReference type="AlphaFoldDB" id="A0A5B0R0V6"/>
<reference evidence="2 3" key="1">
    <citation type="submission" date="2019-05" db="EMBL/GenBank/DDBJ databases">
        <title>Emergence of the Ug99 lineage of the wheat stem rust pathogen through somatic hybridization.</title>
        <authorList>
            <person name="Li F."/>
            <person name="Upadhyaya N.M."/>
            <person name="Sperschneider J."/>
            <person name="Matny O."/>
            <person name="Nguyen-Phuc H."/>
            <person name="Mago R."/>
            <person name="Raley C."/>
            <person name="Miller M.E."/>
            <person name="Silverstein K.A.T."/>
            <person name="Henningsen E."/>
            <person name="Hirsch C.D."/>
            <person name="Visser B."/>
            <person name="Pretorius Z.A."/>
            <person name="Steffenson B.J."/>
            <person name="Schwessinger B."/>
            <person name="Dodds P.N."/>
            <person name="Figueroa M."/>
        </authorList>
    </citation>
    <scope>NUCLEOTIDE SEQUENCE [LARGE SCALE GENOMIC DNA]</scope>
    <source>
        <strain evidence="2">21-0</strain>
    </source>
</reference>
<dbReference type="EMBL" id="VSWC01000001">
    <property type="protein sequence ID" value="KAA1119172.1"/>
    <property type="molecule type" value="Genomic_DNA"/>
</dbReference>
<keyword evidence="3" id="KW-1185">Reference proteome</keyword>
<evidence type="ECO:0000256" key="1">
    <source>
        <dbReference type="SAM" id="SignalP"/>
    </source>
</evidence>
<dbReference type="Proteomes" id="UP000324748">
    <property type="component" value="Unassembled WGS sequence"/>
</dbReference>
<keyword evidence="1" id="KW-0732">Signal</keyword>
<evidence type="ECO:0000313" key="2">
    <source>
        <dbReference type="EMBL" id="KAA1119172.1"/>
    </source>
</evidence>
<feature type="chain" id="PRO_5022723053" description="RING-type domain-containing protein" evidence="1">
    <location>
        <begin position="26"/>
        <end position="136"/>
    </location>
</feature>
<evidence type="ECO:0000313" key="3">
    <source>
        <dbReference type="Proteomes" id="UP000324748"/>
    </source>
</evidence>
<evidence type="ECO:0008006" key="4">
    <source>
        <dbReference type="Google" id="ProtNLM"/>
    </source>
</evidence>
<gene>
    <name evidence="2" type="ORF">PGT21_016835</name>
</gene>
<sequence length="136" mass="16035">MLSRRLLILSFTLILGMILSARVEAYGQCPYCQSTLELRAHPSDAICDTGILCLICNQHQDQCEETKYWMHDSCKNCPWRVDPAREVKPCTNGDHYTLCEHCYDNRPPRFDPRRYINSNDKTLLKTREQAQRDYYR</sequence>
<protein>
    <recommendedName>
        <fullName evidence="4">RING-type domain-containing protein</fullName>
    </recommendedName>
</protein>
<organism evidence="2 3">
    <name type="scientific">Puccinia graminis f. sp. tritici</name>
    <dbReference type="NCBI Taxonomy" id="56615"/>
    <lineage>
        <taxon>Eukaryota</taxon>
        <taxon>Fungi</taxon>
        <taxon>Dikarya</taxon>
        <taxon>Basidiomycota</taxon>
        <taxon>Pucciniomycotina</taxon>
        <taxon>Pucciniomycetes</taxon>
        <taxon>Pucciniales</taxon>
        <taxon>Pucciniaceae</taxon>
        <taxon>Puccinia</taxon>
    </lineage>
</organism>
<name>A0A5B0R0V6_PUCGR</name>
<comment type="caution">
    <text evidence="2">The sequence shown here is derived from an EMBL/GenBank/DDBJ whole genome shotgun (WGS) entry which is preliminary data.</text>
</comment>
<accession>A0A5B0R0V6</accession>
<feature type="signal peptide" evidence="1">
    <location>
        <begin position="1"/>
        <end position="25"/>
    </location>
</feature>
<proteinExistence type="predicted"/>